<proteinExistence type="predicted"/>
<reference evidence="2" key="1">
    <citation type="submission" date="2018-05" db="EMBL/GenBank/DDBJ databases">
        <authorList>
            <person name="Lanie J.A."/>
            <person name="Ng W.-L."/>
            <person name="Kazmierczak K.M."/>
            <person name="Andrzejewski T.M."/>
            <person name="Davidsen T.M."/>
            <person name="Wayne K.J."/>
            <person name="Tettelin H."/>
            <person name="Glass J.I."/>
            <person name="Rusch D."/>
            <person name="Podicherti R."/>
            <person name="Tsui H.-C.T."/>
            <person name="Winkler M.E."/>
        </authorList>
    </citation>
    <scope>NUCLEOTIDE SEQUENCE</scope>
</reference>
<sequence length="57" mass="6169">MAEAYIVDALRTPTGRRRGGLAEMHPADLGGHVLKALVDRNDVPGEDYDDVIFGCVD</sequence>
<dbReference type="AlphaFoldDB" id="A0A382RUQ1"/>
<dbReference type="PANTHER" id="PTHR43365">
    <property type="entry name" value="BLR7806 PROTEIN"/>
    <property type="match status" value="1"/>
</dbReference>
<dbReference type="EMBL" id="UINC01123895">
    <property type="protein sequence ID" value="SVD00668.1"/>
    <property type="molecule type" value="Genomic_DNA"/>
</dbReference>
<dbReference type="Gene3D" id="3.40.47.10">
    <property type="match status" value="1"/>
</dbReference>
<feature type="non-terminal residue" evidence="2">
    <location>
        <position position="57"/>
    </location>
</feature>
<name>A0A382RUQ1_9ZZZZ</name>
<evidence type="ECO:0000313" key="2">
    <source>
        <dbReference type="EMBL" id="SVD00668.1"/>
    </source>
</evidence>
<gene>
    <name evidence="2" type="ORF">METZ01_LOCUS353522</name>
</gene>
<dbReference type="GO" id="GO:0016747">
    <property type="term" value="F:acyltransferase activity, transferring groups other than amino-acyl groups"/>
    <property type="evidence" value="ECO:0007669"/>
    <property type="project" value="InterPro"/>
</dbReference>
<dbReference type="InterPro" id="IPR016039">
    <property type="entry name" value="Thiolase-like"/>
</dbReference>
<accession>A0A382RUQ1</accession>
<dbReference type="SUPFAM" id="SSF53901">
    <property type="entry name" value="Thiolase-like"/>
    <property type="match status" value="1"/>
</dbReference>
<evidence type="ECO:0000259" key="1">
    <source>
        <dbReference type="Pfam" id="PF00108"/>
    </source>
</evidence>
<feature type="domain" description="Thiolase N-terminal" evidence="1">
    <location>
        <begin position="5"/>
        <end position="56"/>
    </location>
</feature>
<protein>
    <recommendedName>
        <fullName evidence="1">Thiolase N-terminal domain-containing protein</fullName>
    </recommendedName>
</protein>
<dbReference type="InterPro" id="IPR020616">
    <property type="entry name" value="Thiolase_N"/>
</dbReference>
<organism evidence="2">
    <name type="scientific">marine metagenome</name>
    <dbReference type="NCBI Taxonomy" id="408172"/>
    <lineage>
        <taxon>unclassified sequences</taxon>
        <taxon>metagenomes</taxon>
        <taxon>ecological metagenomes</taxon>
    </lineage>
</organism>
<dbReference type="Pfam" id="PF00108">
    <property type="entry name" value="Thiolase_N"/>
    <property type="match status" value="1"/>
</dbReference>
<dbReference type="PANTHER" id="PTHR43365:SF1">
    <property type="entry name" value="ACETYL-COA C-ACYLTRANSFERASE"/>
    <property type="match status" value="1"/>
</dbReference>